<name>A0A1H3B5F0_9PSEU</name>
<accession>A0A1H3B5F0</accession>
<protein>
    <submittedName>
        <fullName evidence="1">Uncharacterized protein</fullName>
    </submittedName>
</protein>
<dbReference type="AlphaFoldDB" id="A0A1H3B5F0"/>
<keyword evidence="2" id="KW-1185">Reference proteome</keyword>
<evidence type="ECO:0000313" key="1">
    <source>
        <dbReference type="EMBL" id="SDX37015.1"/>
    </source>
</evidence>
<gene>
    <name evidence="1" type="ORF">SAMN05216215_101069</name>
</gene>
<proteinExistence type="predicted"/>
<dbReference type="Proteomes" id="UP000199529">
    <property type="component" value="Unassembled WGS sequence"/>
</dbReference>
<evidence type="ECO:0000313" key="2">
    <source>
        <dbReference type="Proteomes" id="UP000199529"/>
    </source>
</evidence>
<sequence length="47" mass="5305">MHDRGAVSVVEFEVDETGPSLRFVTFRREFTKSDGSSEENPSVEVPF</sequence>
<reference evidence="2" key="1">
    <citation type="submission" date="2016-10" db="EMBL/GenBank/DDBJ databases">
        <authorList>
            <person name="Varghese N."/>
            <person name="Submissions S."/>
        </authorList>
    </citation>
    <scope>NUCLEOTIDE SEQUENCE [LARGE SCALE GENOMIC DNA]</scope>
    <source>
        <strain evidence="2">CGMCC 4.3530</strain>
    </source>
</reference>
<organism evidence="1 2">
    <name type="scientific">Saccharopolyspora shandongensis</name>
    <dbReference type="NCBI Taxonomy" id="418495"/>
    <lineage>
        <taxon>Bacteria</taxon>
        <taxon>Bacillati</taxon>
        <taxon>Actinomycetota</taxon>
        <taxon>Actinomycetes</taxon>
        <taxon>Pseudonocardiales</taxon>
        <taxon>Pseudonocardiaceae</taxon>
        <taxon>Saccharopolyspora</taxon>
    </lineage>
</organism>
<dbReference type="EMBL" id="FNOK01000010">
    <property type="protein sequence ID" value="SDX37015.1"/>
    <property type="molecule type" value="Genomic_DNA"/>
</dbReference>
<dbReference type="STRING" id="418495.SAMN05216215_101069"/>